<name>A0A975NUL6_9BRAD</name>
<feature type="repeat" description="TPR" evidence="3">
    <location>
        <begin position="817"/>
        <end position="850"/>
    </location>
</feature>
<evidence type="ECO:0000256" key="1">
    <source>
        <dbReference type="ARBA" id="ARBA00022737"/>
    </source>
</evidence>
<feature type="repeat" description="TPR" evidence="3">
    <location>
        <begin position="681"/>
        <end position="714"/>
    </location>
</feature>
<feature type="repeat" description="TPR" evidence="3">
    <location>
        <begin position="885"/>
        <end position="918"/>
    </location>
</feature>
<keyword evidence="1" id="KW-0677">Repeat</keyword>
<dbReference type="Pfam" id="PF13181">
    <property type="entry name" value="TPR_8"/>
    <property type="match status" value="2"/>
</dbReference>
<keyword evidence="7" id="KW-1185">Reference proteome</keyword>
<gene>
    <name evidence="6" type="ORF">KMZ93_14630</name>
</gene>
<feature type="repeat" description="TPR" evidence="3">
    <location>
        <begin position="520"/>
        <end position="553"/>
    </location>
</feature>
<organism evidence="6 7">
    <name type="scientific">Bradyrhizobium sediminis</name>
    <dbReference type="NCBI Taxonomy" id="2840469"/>
    <lineage>
        <taxon>Bacteria</taxon>
        <taxon>Pseudomonadati</taxon>
        <taxon>Pseudomonadota</taxon>
        <taxon>Alphaproteobacteria</taxon>
        <taxon>Hyphomicrobiales</taxon>
        <taxon>Nitrobacteraceae</taxon>
        <taxon>Bradyrhizobium</taxon>
    </lineage>
</organism>
<evidence type="ECO:0000256" key="5">
    <source>
        <dbReference type="SAM" id="SignalP"/>
    </source>
</evidence>
<reference evidence="6 7" key="1">
    <citation type="submission" date="2021-06" db="EMBL/GenBank/DDBJ databases">
        <title>Bradyrhizobium sp. S2-11-4 Genome sequencing.</title>
        <authorList>
            <person name="Jin L."/>
        </authorList>
    </citation>
    <scope>NUCLEOTIDE SEQUENCE [LARGE SCALE GENOMIC DNA]</scope>
    <source>
        <strain evidence="6 7">S2-11-4</strain>
    </source>
</reference>
<feature type="compositionally biased region" description="Low complexity" evidence="4">
    <location>
        <begin position="158"/>
        <end position="173"/>
    </location>
</feature>
<dbReference type="GO" id="GO:0009279">
    <property type="term" value="C:cell outer membrane"/>
    <property type="evidence" value="ECO:0007669"/>
    <property type="project" value="TreeGrafter"/>
</dbReference>
<feature type="repeat" description="TPR" evidence="3">
    <location>
        <begin position="486"/>
        <end position="519"/>
    </location>
</feature>
<feature type="repeat" description="TPR" evidence="3">
    <location>
        <begin position="783"/>
        <end position="816"/>
    </location>
</feature>
<dbReference type="InterPro" id="IPR019734">
    <property type="entry name" value="TPR_rpt"/>
</dbReference>
<feature type="signal peptide" evidence="5">
    <location>
        <begin position="1"/>
        <end position="26"/>
    </location>
</feature>
<evidence type="ECO:0000313" key="7">
    <source>
        <dbReference type="Proteomes" id="UP000676951"/>
    </source>
</evidence>
<dbReference type="AlphaFoldDB" id="A0A975NUL6"/>
<dbReference type="PANTHER" id="PTHR44858">
    <property type="entry name" value="TETRATRICOPEPTIDE REPEAT PROTEIN 6"/>
    <property type="match status" value="1"/>
</dbReference>
<evidence type="ECO:0000313" key="6">
    <source>
        <dbReference type="EMBL" id="QWG21275.1"/>
    </source>
</evidence>
<dbReference type="SMART" id="SM00028">
    <property type="entry name" value="TPR"/>
    <property type="match status" value="13"/>
</dbReference>
<dbReference type="PANTHER" id="PTHR44858:SF1">
    <property type="entry name" value="UDP-N-ACETYLGLUCOSAMINE--PEPTIDE N-ACETYLGLUCOSAMINYLTRANSFERASE SPINDLY-RELATED"/>
    <property type="match status" value="1"/>
</dbReference>
<dbReference type="GO" id="GO:0046813">
    <property type="term" value="P:receptor-mediated virion attachment to host cell"/>
    <property type="evidence" value="ECO:0007669"/>
    <property type="project" value="TreeGrafter"/>
</dbReference>
<feature type="repeat" description="TPR" evidence="3">
    <location>
        <begin position="851"/>
        <end position="884"/>
    </location>
</feature>
<protein>
    <submittedName>
        <fullName evidence="6">Tetratricopeptide repeat protein</fullName>
    </submittedName>
</protein>
<sequence length="965" mass="106309">MGKTRGFSLVAAAAILTAVTATSEAAANRCDLVAGAWNWPRGRQATFSLGGAASARGEGITYRGTWRCLDPKSGRVQIKWLGGLFTTWVTPTGASSLKGDNVIGEHFTASRIGAAPKVAAEEVKEAARVQRPTTQRPGSETEQAGRAGRTAPERQTETQRAQTSRAAAKAAPDTAKKPEPAVGPVAENPPRPAASATAAARPGSPPADDVVFSEGEKLSRINPHPPLVTWTSDDKRRVGGAFSTISELAPELMRRVTAYGPLKVYRSGGIGAGAGVGSQAMAFADYGRSVLIFDAFLRRFPESARRRDHYHFVDGPDIPLAVLYLIHELVHYVDAGGAIVDSKEWRDLIGPVIKQVNDQLLNLHGETCYQLEFASRFESESRELQEANMHRRAITRSAGMPSPYSCVHPAEALPEYVTLYIYSPAFRASVAPSIARFIQRRFLDPAAGPDPSIAAFLNGIQHREGDNCGAANEAFSGAIRINPAFARALLERGQCWQHEKVYDRAIEDFDEVLRLQANNAMAYARRGNAFESKGEYGRAIADFEAAIRLFAQPEQATAGTYAARNGVAVTLRDRGRTYIRTKQYDRAIADFNEALRQPAFEKPAHGARDPVTATIFLLRGYAYSLTDQFDRALPDLNEAIALDPENASAYTKRGNVHLLRKDYDRALSDYTSAIERDPQDREAYSFRGMVYVNKEDHNRAIADLNQAIVLDGKDSFTYLQRGLAYAGKGELDTAIVDLSKAIELDPKNAQGYRNRGRVYGNKKQYDQAIADFDEVIRIDPKNAESYLDRGRAYAFKQQHDKAIADFNDAIRLGPRSADSYFARGSAYYETKNLPAAIADFTELLRLNPSDFRGYANRARAYHDQRDFDRAIADYTQTIKMRPNVTVAHLFRGMVYSDKGDFRSAIADFSEAIRLNPRQTAAIRGRASNYQKIGETQKAIADYERLLELSAGDKDATEALKRLRGG</sequence>
<feature type="compositionally biased region" description="Low complexity" evidence="4">
    <location>
        <begin position="193"/>
        <end position="202"/>
    </location>
</feature>
<feature type="repeat" description="TPR" evidence="3">
    <location>
        <begin position="715"/>
        <end position="748"/>
    </location>
</feature>
<feature type="repeat" description="TPR" evidence="3">
    <location>
        <begin position="647"/>
        <end position="680"/>
    </location>
</feature>
<feature type="compositionally biased region" description="Polar residues" evidence="4">
    <location>
        <begin position="131"/>
        <end position="142"/>
    </location>
</feature>
<feature type="repeat" description="TPR" evidence="3">
    <location>
        <begin position="613"/>
        <end position="646"/>
    </location>
</feature>
<dbReference type="InterPro" id="IPR050498">
    <property type="entry name" value="Ycf3"/>
</dbReference>
<feature type="region of interest" description="Disordered" evidence="4">
    <location>
        <begin position="123"/>
        <end position="211"/>
    </location>
</feature>
<dbReference type="Gene3D" id="1.25.40.10">
    <property type="entry name" value="Tetratricopeptide repeat domain"/>
    <property type="match status" value="5"/>
</dbReference>
<dbReference type="Pfam" id="PF13432">
    <property type="entry name" value="TPR_16"/>
    <property type="match status" value="4"/>
</dbReference>
<dbReference type="SUPFAM" id="SSF81901">
    <property type="entry name" value="HCP-like"/>
    <property type="match status" value="1"/>
</dbReference>
<evidence type="ECO:0000256" key="4">
    <source>
        <dbReference type="SAM" id="MobiDB-lite"/>
    </source>
</evidence>
<accession>A0A975NUL6</accession>
<keyword evidence="2 3" id="KW-0802">TPR repeat</keyword>
<proteinExistence type="predicted"/>
<dbReference type="PROSITE" id="PS50293">
    <property type="entry name" value="TPR_REGION"/>
    <property type="match status" value="3"/>
</dbReference>
<dbReference type="RefSeq" id="WP_215601998.1">
    <property type="nucleotide sequence ID" value="NZ_CP076136.1"/>
</dbReference>
<evidence type="ECO:0000256" key="3">
    <source>
        <dbReference type="PROSITE-ProRule" id="PRU00339"/>
    </source>
</evidence>
<feature type="chain" id="PRO_5037008059" evidence="5">
    <location>
        <begin position="27"/>
        <end position="965"/>
    </location>
</feature>
<dbReference type="SUPFAM" id="SSF48452">
    <property type="entry name" value="TPR-like"/>
    <property type="match status" value="2"/>
</dbReference>
<feature type="repeat" description="TPR" evidence="3">
    <location>
        <begin position="568"/>
        <end position="601"/>
    </location>
</feature>
<dbReference type="Proteomes" id="UP000676951">
    <property type="component" value="Chromosome"/>
</dbReference>
<feature type="repeat" description="TPR" evidence="3">
    <location>
        <begin position="749"/>
        <end position="782"/>
    </location>
</feature>
<evidence type="ECO:0000256" key="2">
    <source>
        <dbReference type="ARBA" id="ARBA00022803"/>
    </source>
</evidence>
<keyword evidence="5" id="KW-0732">Signal</keyword>
<dbReference type="InterPro" id="IPR011990">
    <property type="entry name" value="TPR-like_helical_dom_sf"/>
</dbReference>
<dbReference type="PROSITE" id="PS50005">
    <property type="entry name" value="TPR"/>
    <property type="match status" value="12"/>
</dbReference>
<dbReference type="EMBL" id="CP076136">
    <property type="protein sequence ID" value="QWG21275.1"/>
    <property type="molecule type" value="Genomic_DNA"/>
</dbReference>
<dbReference type="Pfam" id="PF13414">
    <property type="entry name" value="TPR_11"/>
    <property type="match status" value="1"/>
</dbReference>